<evidence type="ECO:0000256" key="2">
    <source>
        <dbReference type="ARBA" id="ARBA00007362"/>
    </source>
</evidence>
<dbReference type="EMBL" id="RBZM01000007">
    <property type="protein sequence ID" value="RKP51517.1"/>
    <property type="molecule type" value="Genomic_DNA"/>
</dbReference>
<keyword evidence="3" id="KW-1133">Transmembrane helix</keyword>
<sequence>MHDRNGEKEGITVAPKYAVGLILTAALCYGTLATLTKLGLAHGLHVGQVNGVQFIVGAVLLWAAALRKRGLWQKPKLRAVLKLLAVGTLLGATSALYNASIERVPASIAVVMLFQFVWIGVAYEWIFGRIAPNGKTLLSIAISLVGALCAADVFRGQLADISSTGIWLGLGAAFSYAGSLYTSGKVAVEVNAWLRAPLMATGGLVLIMLLYPPGDLLAGASWTGFWPLAIILGLMGMFVPTLCLMFGTPSISAGLTTVTGSAQLPISVLLAWAVYAEPVSGLQGFGVVLILAGIAVAQWNGKLRDKRIPGVDSSD</sequence>
<evidence type="ECO:0000313" key="5">
    <source>
        <dbReference type="EMBL" id="RKP51517.1"/>
    </source>
</evidence>
<feature type="transmembrane region" description="Helical" evidence="3">
    <location>
        <begin position="21"/>
        <end position="40"/>
    </location>
</feature>
<feature type="transmembrane region" description="Helical" evidence="3">
    <location>
        <begin position="46"/>
        <end position="67"/>
    </location>
</feature>
<protein>
    <submittedName>
        <fullName evidence="5">DMT family transporter</fullName>
    </submittedName>
</protein>
<feature type="transmembrane region" description="Helical" evidence="3">
    <location>
        <begin position="106"/>
        <end position="125"/>
    </location>
</feature>
<dbReference type="PANTHER" id="PTHR22911">
    <property type="entry name" value="ACYL-MALONYL CONDENSING ENZYME-RELATED"/>
    <property type="match status" value="1"/>
</dbReference>
<comment type="subcellular location">
    <subcellularLocation>
        <location evidence="1">Endomembrane system</location>
        <topology evidence="1">Multi-pass membrane protein</topology>
    </subcellularLocation>
</comment>
<evidence type="ECO:0000259" key="4">
    <source>
        <dbReference type="Pfam" id="PF00892"/>
    </source>
</evidence>
<feature type="transmembrane region" description="Helical" evidence="3">
    <location>
        <begin position="137"/>
        <end position="155"/>
    </location>
</feature>
<evidence type="ECO:0000256" key="1">
    <source>
        <dbReference type="ARBA" id="ARBA00004127"/>
    </source>
</evidence>
<feature type="transmembrane region" description="Helical" evidence="3">
    <location>
        <begin position="193"/>
        <end position="212"/>
    </location>
</feature>
<feature type="transmembrane region" description="Helical" evidence="3">
    <location>
        <begin position="224"/>
        <end position="246"/>
    </location>
</feature>
<feature type="domain" description="EamA" evidence="4">
    <location>
        <begin position="18"/>
        <end position="149"/>
    </location>
</feature>
<feature type="transmembrane region" description="Helical" evidence="3">
    <location>
        <begin position="281"/>
        <end position="299"/>
    </location>
</feature>
<organism evidence="5 6">
    <name type="scientific">Cohnella endophytica</name>
    <dbReference type="NCBI Taxonomy" id="2419778"/>
    <lineage>
        <taxon>Bacteria</taxon>
        <taxon>Bacillati</taxon>
        <taxon>Bacillota</taxon>
        <taxon>Bacilli</taxon>
        <taxon>Bacillales</taxon>
        <taxon>Paenibacillaceae</taxon>
        <taxon>Cohnella</taxon>
    </lineage>
</organism>
<reference evidence="5 6" key="1">
    <citation type="submission" date="2018-10" db="EMBL/GenBank/DDBJ databases">
        <title>Cohnella sp. M2MS4P-1, whole genome shotgun sequence.</title>
        <authorList>
            <person name="Tuo L."/>
        </authorList>
    </citation>
    <scope>NUCLEOTIDE SEQUENCE [LARGE SCALE GENOMIC DNA]</scope>
    <source>
        <strain evidence="5 6">M2MS4P-1</strain>
    </source>
</reference>
<feature type="domain" description="EamA" evidence="4">
    <location>
        <begin position="164"/>
        <end position="296"/>
    </location>
</feature>
<dbReference type="InterPro" id="IPR000620">
    <property type="entry name" value="EamA_dom"/>
</dbReference>
<dbReference type="PANTHER" id="PTHR22911:SF137">
    <property type="entry name" value="SOLUTE CARRIER FAMILY 35 MEMBER G2-RELATED"/>
    <property type="match status" value="1"/>
</dbReference>
<accession>A0A494XLD3</accession>
<feature type="transmembrane region" description="Helical" evidence="3">
    <location>
        <begin position="79"/>
        <end position="100"/>
    </location>
</feature>
<evidence type="ECO:0000313" key="6">
    <source>
        <dbReference type="Proteomes" id="UP000282076"/>
    </source>
</evidence>
<keyword evidence="3" id="KW-0472">Membrane</keyword>
<dbReference type="Pfam" id="PF00892">
    <property type="entry name" value="EamA"/>
    <property type="match status" value="2"/>
</dbReference>
<proteinExistence type="inferred from homology"/>
<evidence type="ECO:0000256" key="3">
    <source>
        <dbReference type="SAM" id="Phobius"/>
    </source>
</evidence>
<feature type="transmembrane region" description="Helical" evidence="3">
    <location>
        <begin position="253"/>
        <end position="275"/>
    </location>
</feature>
<keyword evidence="6" id="KW-1185">Reference proteome</keyword>
<feature type="transmembrane region" description="Helical" evidence="3">
    <location>
        <begin position="161"/>
        <end position="181"/>
    </location>
</feature>
<comment type="caution">
    <text evidence="5">The sequence shown here is derived from an EMBL/GenBank/DDBJ whole genome shotgun (WGS) entry which is preliminary data.</text>
</comment>
<dbReference type="SUPFAM" id="SSF103481">
    <property type="entry name" value="Multidrug resistance efflux transporter EmrE"/>
    <property type="match status" value="1"/>
</dbReference>
<dbReference type="GO" id="GO:0016020">
    <property type="term" value="C:membrane"/>
    <property type="evidence" value="ECO:0007669"/>
    <property type="project" value="InterPro"/>
</dbReference>
<dbReference type="Proteomes" id="UP000282076">
    <property type="component" value="Unassembled WGS sequence"/>
</dbReference>
<name>A0A494XLD3_9BACL</name>
<dbReference type="AlphaFoldDB" id="A0A494XLD3"/>
<comment type="similarity">
    <text evidence="2">Belongs to the EamA transporter family.</text>
</comment>
<gene>
    <name evidence="5" type="ORF">D7Z26_17165</name>
</gene>
<keyword evidence="3" id="KW-0812">Transmembrane</keyword>
<dbReference type="InterPro" id="IPR037185">
    <property type="entry name" value="EmrE-like"/>
</dbReference>